<dbReference type="PANTHER" id="PTHR46268:SF15">
    <property type="entry name" value="UNIVERSAL STRESS PROTEIN HP_0031"/>
    <property type="match status" value="1"/>
</dbReference>
<dbReference type="InterPro" id="IPR006016">
    <property type="entry name" value="UspA"/>
</dbReference>
<dbReference type="SUPFAM" id="SSF52402">
    <property type="entry name" value="Adenine nucleotide alpha hydrolases-like"/>
    <property type="match status" value="1"/>
</dbReference>
<comment type="similarity">
    <text evidence="1">Belongs to the universal stress protein A family.</text>
</comment>
<organism evidence="3 4">
    <name type="scientific">Pseudaminobacter soli</name>
    <name type="common">ex Zhang et al. 2022</name>
    <dbReference type="NCBI Taxonomy" id="2831468"/>
    <lineage>
        <taxon>Bacteria</taxon>
        <taxon>Pseudomonadati</taxon>
        <taxon>Pseudomonadota</taxon>
        <taxon>Alphaproteobacteria</taxon>
        <taxon>Hyphomicrobiales</taxon>
        <taxon>Phyllobacteriaceae</taxon>
        <taxon>Pseudaminobacter</taxon>
    </lineage>
</organism>
<evidence type="ECO:0000313" key="4">
    <source>
        <dbReference type="Proteomes" id="UP000680348"/>
    </source>
</evidence>
<name>A0A942EAQ9_9HYPH</name>
<dbReference type="Proteomes" id="UP000680348">
    <property type="component" value="Unassembled WGS sequence"/>
</dbReference>
<accession>A0A942EAQ9</accession>
<evidence type="ECO:0000256" key="1">
    <source>
        <dbReference type="ARBA" id="ARBA00008791"/>
    </source>
</evidence>
<dbReference type="RefSeq" id="WP_188257145.1">
    <property type="nucleotide sequence ID" value="NZ_JABVCF010000014.1"/>
</dbReference>
<dbReference type="InterPro" id="IPR014729">
    <property type="entry name" value="Rossmann-like_a/b/a_fold"/>
</dbReference>
<protein>
    <submittedName>
        <fullName evidence="3">Universal stress protein</fullName>
    </submittedName>
</protein>
<dbReference type="AlphaFoldDB" id="A0A942EAQ9"/>
<feature type="domain" description="UspA" evidence="2">
    <location>
        <begin position="1"/>
        <end position="149"/>
    </location>
</feature>
<gene>
    <name evidence="3" type="ORF">KEU06_23545</name>
</gene>
<comment type="caution">
    <text evidence="3">The sequence shown here is derived from an EMBL/GenBank/DDBJ whole genome shotgun (WGS) entry which is preliminary data.</text>
</comment>
<dbReference type="EMBL" id="JAGWCR010000014">
    <property type="protein sequence ID" value="MBS3651597.1"/>
    <property type="molecule type" value="Genomic_DNA"/>
</dbReference>
<proteinExistence type="inferred from homology"/>
<dbReference type="InterPro" id="IPR006015">
    <property type="entry name" value="Universal_stress_UspA"/>
</dbReference>
<sequence>MYTHILIAIDGSELAQRGLDHGLSLAKLIGGKVTILTVSEPIPAYAFGGGFGGVGVPIDFEAYRQSGKETAERILADAKASAVRVGVAAETVYVEERRPAEAIVETATERDCNLIVMASHGRRGLGRLFLGSQTIETLTFSPVPVLVVR</sequence>
<evidence type="ECO:0000313" key="3">
    <source>
        <dbReference type="EMBL" id="MBS3651597.1"/>
    </source>
</evidence>
<reference evidence="3" key="1">
    <citation type="submission" date="2021-04" db="EMBL/GenBank/DDBJ databases">
        <title>Pseudaminobacter soli sp. nov., isolated from paddy soil contaminated by heavy metals.</title>
        <authorList>
            <person name="Zhang K."/>
        </authorList>
    </citation>
    <scope>NUCLEOTIDE SEQUENCE</scope>
    <source>
        <strain evidence="3">19-2017</strain>
    </source>
</reference>
<evidence type="ECO:0000259" key="2">
    <source>
        <dbReference type="Pfam" id="PF00582"/>
    </source>
</evidence>
<dbReference type="PANTHER" id="PTHR46268">
    <property type="entry name" value="STRESS RESPONSE PROTEIN NHAX"/>
    <property type="match status" value="1"/>
</dbReference>
<keyword evidence="4" id="KW-1185">Reference proteome</keyword>
<dbReference type="Gene3D" id="3.40.50.620">
    <property type="entry name" value="HUPs"/>
    <property type="match status" value="1"/>
</dbReference>
<dbReference type="CDD" id="cd00293">
    <property type="entry name" value="USP-like"/>
    <property type="match status" value="1"/>
</dbReference>
<dbReference type="Pfam" id="PF00582">
    <property type="entry name" value="Usp"/>
    <property type="match status" value="1"/>
</dbReference>
<dbReference type="PRINTS" id="PR01438">
    <property type="entry name" value="UNVRSLSTRESS"/>
</dbReference>